<name>A0A7I4Z0M1_HAECO</name>
<sequence>MISMYKTSFEDRTYFLYWLPDPKIIGVCNGVNEIYELAVSEKQRAEFVNVSETILPSIWRESMAKKLFSISSISSKSQCIVSFTTKRTFALKVNKDLHRLAYIMEEMLKCIEKLSADNSQQKLPKVKKTVSEVPVKRRKAAVRGIQWDEE</sequence>
<dbReference type="WBParaSite" id="HCON_00163140-00001">
    <property type="protein sequence ID" value="HCON_00163140-00001"/>
    <property type="gene ID" value="HCON_00163140"/>
</dbReference>
<dbReference type="AlphaFoldDB" id="A0A7I4Z0M1"/>
<organism evidence="1 2">
    <name type="scientific">Haemonchus contortus</name>
    <name type="common">Barber pole worm</name>
    <dbReference type="NCBI Taxonomy" id="6289"/>
    <lineage>
        <taxon>Eukaryota</taxon>
        <taxon>Metazoa</taxon>
        <taxon>Ecdysozoa</taxon>
        <taxon>Nematoda</taxon>
        <taxon>Chromadorea</taxon>
        <taxon>Rhabditida</taxon>
        <taxon>Rhabditina</taxon>
        <taxon>Rhabditomorpha</taxon>
        <taxon>Strongyloidea</taxon>
        <taxon>Trichostrongylidae</taxon>
        <taxon>Haemonchus</taxon>
    </lineage>
</organism>
<reference evidence="2" key="1">
    <citation type="submission" date="2020-12" db="UniProtKB">
        <authorList>
            <consortium name="WormBaseParasite"/>
        </authorList>
    </citation>
    <scope>IDENTIFICATION</scope>
    <source>
        <strain evidence="2">MHco3</strain>
    </source>
</reference>
<keyword evidence="1" id="KW-1185">Reference proteome</keyword>
<accession>A0A7I4Z0M1</accession>
<evidence type="ECO:0000313" key="1">
    <source>
        <dbReference type="Proteomes" id="UP000025227"/>
    </source>
</evidence>
<dbReference type="OrthoDB" id="5826736at2759"/>
<dbReference type="Proteomes" id="UP000025227">
    <property type="component" value="Unplaced"/>
</dbReference>
<protein>
    <submittedName>
        <fullName evidence="2">SRP9-21 domain-containing protein</fullName>
    </submittedName>
</protein>
<proteinExistence type="predicted"/>
<evidence type="ECO:0000313" key="2">
    <source>
        <dbReference type="WBParaSite" id="HCON_00163140-00001"/>
    </source>
</evidence>